<name>C0FRN5_9FIRM</name>
<accession>C0FRN5</accession>
<dbReference type="Proteomes" id="UP000003561">
    <property type="component" value="Unassembled WGS sequence"/>
</dbReference>
<comment type="caution">
    <text evidence="1">The sequence shown here is derived from an EMBL/GenBank/DDBJ whole genome shotgun (WGS) entry which is preliminary data.</text>
</comment>
<dbReference type="eggNOG" id="ENOG502ZMHI">
    <property type="taxonomic scope" value="Bacteria"/>
</dbReference>
<dbReference type="EMBL" id="ACFY01000057">
    <property type="protein sequence ID" value="EEG94710.1"/>
    <property type="molecule type" value="Genomic_DNA"/>
</dbReference>
<protein>
    <submittedName>
        <fullName evidence="1">Uncharacterized protein</fullName>
    </submittedName>
</protein>
<evidence type="ECO:0000313" key="1">
    <source>
        <dbReference type="EMBL" id="EEG94710.1"/>
    </source>
</evidence>
<reference evidence="1 2" key="2">
    <citation type="submission" date="2009-03" db="EMBL/GenBank/DDBJ databases">
        <title>Draft genome sequence of Roseburia inulinivorans (DSM 16841).</title>
        <authorList>
            <person name="Sudarsanam P."/>
            <person name="Ley R."/>
            <person name="Guruge J."/>
            <person name="Turnbaugh P.J."/>
            <person name="Mahowald M."/>
            <person name="Liep D."/>
            <person name="Gordon J."/>
        </authorList>
    </citation>
    <scope>NUCLEOTIDE SEQUENCE [LARGE SCALE GENOMIC DNA]</scope>
    <source>
        <strain evidence="1 2">DSM 16841</strain>
    </source>
</reference>
<organism evidence="1 2">
    <name type="scientific">Roseburia inulinivorans DSM 16841</name>
    <dbReference type="NCBI Taxonomy" id="622312"/>
    <lineage>
        <taxon>Bacteria</taxon>
        <taxon>Bacillati</taxon>
        <taxon>Bacillota</taxon>
        <taxon>Clostridia</taxon>
        <taxon>Lachnospirales</taxon>
        <taxon>Lachnospiraceae</taxon>
        <taxon>Roseburia</taxon>
    </lineage>
</organism>
<reference evidence="1 2" key="1">
    <citation type="submission" date="2009-02" db="EMBL/GenBank/DDBJ databases">
        <authorList>
            <person name="Fulton L."/>
            <person name="Clifton S."/>
            <person name="Fulton B."/>
            <person name="Xu J."/>
            <person name="Minx P."/>
            <person name="Pepin K.H."/>
            <person name="Johnson M."/>
            <person name="Bhonagiri V."/>
            <person name="Nash W.E."/>
            <person name="Mardis E.R."/>
            <person name="Wilson R.K."/>
        </authorList>
    </citation>
    <scope>NUCLEOTIDE SEQUENCE [LARGE SCALE GENOMIC DNA]</scope>
    <source>
        <strain evidence="1 2">DSM 16841</strain>
    </source>
</reference>
<evidence type="ECO:0000313" key="2">
    <source>
        <dbReference type="Proteomes" id="UP000003561"/>
    </source>
</evidence>
<proteinExistence type="predicted"/>
<dbReference type="AlphaFoldDB" id="C0FRN5"/>
<gene>
    <name evidence="1" type="ORF">ROSEINA2194_01391</name>
</gene>
<sequence>MEVLRILDEKKLEELVSNMDDRIRMHDYSKEQLLLLIEDYVTINFQGMKYQTREAILNMICDAVNYYDIGKDLNWESIIAIREDLEDDLKEYVDEIISMHHN</sequence>